<keyword evidence="5" id="KW-1185">Reference proteome</keyword>
<evidence type="ECO:0000259" key="3">
    <source>
        <dbReference type="PROSITE" id="PS51277"/>
    </source>
</evidence>
<protein>
    <recommendedName>
        <fullName evidence="3">BURP domain-containing protein</fullName>
    </recommendedName>
</protein>
<accession>A0A803R8D7</accession>
<feature type="chain" id="PRO_5043239066" description="BURP domain-containing protein" evidence="2">
    <location>
        <begin position="22"/>
        <end position="306"/>
    </location>
</feature>
<proteinExistence type="predicted"/>
<reference evidence="4 5" key="1">
    <citation type="journal article" date="2020" name="bioRxiv">
        <title>Sequence and annotation of 42 cannabis genomes reveals extensive copy number variation in cannabinoid synthesis and pathogen resistance genes.</title>
        <authorList>
            <person name="Mckernan K.J."/>
            <person name="Helbert Y."/>
            <person name="Kane L.T."/>
            <person name="Ebling H."/>
            <person name="Zhang L."/>
            <person name="Liu B."/>
            <person name="Eaton Z."/>
            <person name="Mclaughlin S."/>
            <person name="Kingan S."/>
            <person name="Baybayan P."/>
            <person name="Concepcion G."/>
            <person name="Jordan M."/>
            <person name="Riva A."/>
            <person name="Barbazuk W."/>
            <person name="Harkins T."/>
        </authorList>
    </citation>
    <scope>NUCLEOTIDE SEQUENCE [LARGE SCALE GENOMIC DNA]</scope>
    <source>
        <strain evidence="5">cv. Jamaican Lion 4</strain>
        <tissue evidence="4">Leaf</tissue>
    </source>
</reference>
<dbReference type="Proteomes" id="UP000583929">
    <property type="component" value="Unassembled WGS sequence"/>
</dbReference>
<comment type="caution">
    <text evidence="4">The sequence shown here is derived from an EMBL/GenBank/DDBJ whole genome shotgun (WGS) entry which is preliminary data.</text>
</comment>
<dbReference type="PANTHER" id="PTHR31236:SF32">
    <property type="entry name" value="BURP DOMAIN PROTEIN USPL1-LIKE"/>
    <property type="match status" value="1"/>
</dbReference>
<name>A0A7J6ESE6_CANSA</name>
<evidence type="ECO:0000313" key="4">
    <source>
        <dbReference type="EMBL" id="KAF4361352.1"/>
    </source>
</evidence>
<dbReference type="SMART" id="SM01045">
    <property type="entry name" value="BURP"/>
    <property type="match status" value="1"/>
</dbReference>
<dbReference type="PROSITE" id="PS51277">
    <property type="entry name" value="BURP"/>
    <property type="match status" value="1"/>
</dbReference>
<dbReference type="Pfam" id="PF03181">
    <property type="entry name" value="BURP"/>
    <property type="match status" value="1"/>
</dbReference>
<feature type="domain" description="BURP" evidence="3">
    <location>
        <begin position="74"/>
        <end position="302"/>
    </location>
</feature>
<gene>
    <name evidence="4" type="ORF">G4B88_005142</name>
</gene>
<feature type="compositionally biased region" description="Basic residues" evidence="1">
    <location>
        <begin position="47"/>
        <end position="56"/>
    </location>
</feature>
<dbReference type="OMA" id="HEVAAPK"/>
<sequence length="306" mass="35100">MRLNFWCLLLVLLYFFWSSECDQETRNNDVKSNDNIISLPSENHQDPHHHHHHHHGSHDDHDLDRSTIQAQSLFINLNDIKKGFTKPIYFPKNEKPHKSTPFQHEQQLLGAPNSVPFSLKQLPNLLRLFSVPQGSPQAKSMESTLQMCDDFNPIKGEIRKCVTSFDSMLDFVRGIFGLDGFGHGFTFLTTTFYNDSNTAIFQNYTVLDDLREIPIPKMVACHLMEFPYAVYGCHSMVGDRRLFKMSLRGERGDIVETIVVCHLDTSEWEPEHISFKALGFGPGMGPVCHFFPDQTNFVWIPSSISV</sequence>
<feature type="compositionally biased region" description="Polar residues" evidence="1">
    <location>
        <begin position="33"/>
        <end position="42"/>
    </location>
</feature>
<dbReference type="PANTHER" id="PTHR31236">
    <property type="entry name" value="BURP DOMAIN PROTEIN USPL1-LIKE"/>
    <property type="match status" value="1"/>
</dbReference>
<accession>A0A7J6ESE6</accession>
<dbReference type="EMBL" id="JAATIQ010000331">
    <property type="protein sequence ID" value="KAF4361352.1"/>
    <property type="molecule type" value="Genomic_DNA"/>
</dbReference>
<evidence type="ECO:0000256" key="1">
    <source>
        <dbReference type="SAM" id="MobiDB-lite"/>
    </source>
</evidence>
<feature type="region of interest" description="Disordered" evidence="1">
    <location>
        <begin position="32"/>
        <end position="63"/>
    </location>
</feature>
<organism evidence="4 5">
    <name type="scientific">Cannabis sativa</name>
    <name type="common">Hemp</name>
    <name type="synonym">Marijuana</name>
    <dbReference type="NCBI Taxonomy" id="3483"/>
    <lineage>
        <taxon>Eukaryota</taxon>
        <taxon>Viridiplantae</taxon>
        <taxon>Streptophyta</taxon>
        <taxon>Embryophyta</taxon>
        <taxon>Tracheophyta</taxon>
        <taxon>Spermatophyta</taxon>
        <taxon>Magnoliopsida</taxon>
        <taxon>eudicotyledons</taxon>
        <taxon>Gunneridae</taxon>
        <taxon>Pentapetalae</taxon>
        <taxon>rosids</taxon>
        <taxon>fabids</taxon>
        <taxon>Rosales</taxon>
        <taxon>Cannabaceae</taxon>
        <taxon>Cannabis</taxon>
    </lineage>
</organism>
<evidence type="ECO:0000313" key="5">
    <source>
        <dbReference type="Proteomes" id="UP000583929"/>
    </source>
</evidence>
<dbReference type="InterPro" id="IPR044816">
    <property type="entry name" value="BURP"/>
</dbReference>
<dbReference type="AlphaFoldDB" id="A0A7J6ESE6"/>
<feature type="signal peptide" evidence="2">
    <location>
        <begin position="1"/>
        <end position="21"/>
    </location>
</feature>
<keyword evidence="2" id="KW-0732">Signal</keyword>
<evidence type="ECO:0000256" key="2">
    <source>
        <dbReference type="SAM" id="SignalP"/>
    </source>
</evidence>
<dbReference type="InterPro" id="IPR004873">
    <property type="entry name" value="BURP_dom"/>
</dbReference>